<organism evidence="1 2">
    <name type="scientific">Stephanodiscus triporus</name>
    <dbReference type="NCBI Taxonomy" id="2934178"/>
    <lineage>
        <taxon>Eukaryota</taxon>
        <taxon>Sar</taxon>
        <taxon>Stramenopiles</taxon>
        <taxon>Ochrophyta</taxon>
        <taxon>Bacillariophyta</taxon>
        <taxon>Coscinodiscophyceae</taxon>
        <taxon>Thalassiosirophycidae</taxon>
        <taxon>Stephanodiscales</taxon>
        <taxon>Stephanodiscaceae</taxon>
        <taxon>Stephanodiscus</taxon>
    </lineage>
</organism>
<reference evidence="1 2" key="1">
    <citation type="submission" date="2024-10" db="EMBL/GenBank/DDBJ databases">
        <title>Updated reference genomes for cyclostephanoid diatoms.</title>
        <authorList>
            <person name="Roberts W.R."/>
            <person name="Alverson A.J."/>
        </authorList>
    </citation>
    <scope>NUCLEOTIDE SEQUENCE [LARGE SCALE GENOMIC DNA]</scope>
    <source>
        <strain evidence="1 2">AJA276-08</strain>
    </source>
</reference>
<accession>A0ABD3MXX5</accession>
<evidence type="ECO:0000313" key="1">
    <source>
        <dbReference type="EMBL" id="KAL3768194.1"/>
    </source>
</evidence>
<evidence type="ECO:0000313" key="2">
    <source>
        <dbReference type="Proteomes" id="UP001530315"/>
    </source>
</evidence>
<sequence>MSTVSQMAQKKMVPMKTFSVINLCENSDLQAYDEALPCEKERVNQIISSIVNREEYEEVKDRIKDKSHLINGSCSLIDIEDDVGVDNFPIPFVKFQMQECILHDSRCQMLHDGHSRHHYFFIQDDPMTKLKSLTLTVVYLVLS</sequence>
<protein>
    <submittedName>
        <fullName evidence="1">Uncharacterized protein</fullName>
    </submittedName>
</protein>
<proteinExistence type="predicted"/>
<dbReference type="AlphaFoldDB" id="A0ABD3MXX5"/>
<gene>
    <name evidence="1" type="ORF">ACHAW5_007928</name>
</gene>
<comment type="caution">
    <text evidence="1">The sequence shown here is derived from an EMBL/GenBank/DDBJ whole genome shotgun (WGS) entry which is preliminary data.</text>
</comment>
<keyword evidence="2" id="KW-1185">Reference proteome</keyword>
<dbReference type="Proteomes" id="UP001530315">
    <property type="component" value="Unassembled WGS sequence"/>
</dbReference>
<name>A0ABD3MXX5_9STRA</name>
<dbReference type="EMBL" id="JALLAZ020001685">
    <property type="protein sequence ID" value="KAL3768194.1"/>
    <property type="molecule type" value="Genomic_DNA"/>
</dbReference>